<feature type="domain" description="Spermatogenesis-associated protein 20-like TRX" evidence="1">
    <location>
        <begin position="14"/>
        <end position="42"/>
    </location>
</feature>
<evidence type="ECO:0000313" key="3">
    <source>
        <dbReference type="Proteomes" id="UP001592528"/>
    </source>
</evidence>
<name>A0ABV6V1P2_9ACTN</name>
<proteinExistence type="predicted"/>
<protein>
    <submittedName>
        <fullName evidence="2">DUF255 domain-containing protein</fullName>
    </submittedName>
</protein>
<reference evidence="2 3" key="1">
    <citation type="submission" date="2024-09" db="EMBL/GenBank/DDBJ databases">
        <authorList>
            <person name="Lee S.D."/>
        </authorList>
    </citation>
    <scope>NUCLEOTIDE SEQUENCE [LARGE SCALE GENOMIC DNA]</scope>
    <source>
        <strain evidence="2 3">N1-5</strain>
    </source>
</reference>
<accession>A0ABV6V1P2</accession>
<dbReference type="Proteomes" id="UP001592528">
    <property type="component" value="Unassembled WGS sequence"/>
</dbReference>
<organism evidence="2 3">
    <name type="scientific">Streptacidiphilus cavernicola</name>
    <dbReference type="NCBI Taxonomy" id="3342716"/>
    <lineage>
        <taxon>Bacteria</taxon>
        <taxon>Bacillati</taxon>
        <taxon>Actinomycetota</taxon>
        <taxon>Actinomycetes</taxon>
        <taxon>Kitasatosporales</taxon>
        <taxon>Streptomycetaceae</taxon>
        <taxon>Streptacidiphilus</taxon>
    </lineage>
</organism>
<keyword evidence="3" id="KW-1185">Reference proteome</keyword>
<gene>
    <name evidence="2" type="ORF">ACEZDJ_40760</name>
</gene>
<dbReference type="RefSeq" id="WP_084715562.1">
    <property type="nucleotide sequence ID" value="NZ_JBHEZZ010000055.1"/>
</dbReference>
<sequence>MLRSYRRDQGTSATHGHHAFNLSKRRDVPILLSVGYSSCHLCFC</sequence>
<evidence type="ECO:0000313" key="2">
    <source>
        <dbReference type="EMBL" id="MFC1407621.1"/>
    </source>
</evidence>
<evidence type="ECO:0000259" key="1">
    <source>
        <dbReference type="Pfam" id="PF03190"/>
    </source>
</evidence>
<comment type="caution">
    <text evidence="2">The sequence shown here is derived from an EMBL/GenBank/DDBJ whole genome shotgun (WGS) entry which is preliminary data.</text>
</comment>
<dbReference type="InterPro" id="IPR004879">
    <property type="entry name" value="Ssp411-like_TRX"/>
</dbReference>
<dbReference type="EMBL" id="JBHEZZ010000055">
    <property type="protein sequence ID" value="MFC1407621.1"/>
    <property type="molecule type" value="Genomic_DNA"/>
</dbReference>
<dbReference type="Pfam" id="PF03190">
    <property type="entry name" value="Thioredox_DsbH"/>
    <property type="match status" value="1"/>
</dbReference>